<evidence type="ECO:0000256" key="3">
    <source>
        <dbReference type="ARBA" id="ARBA00022989"/>
    </source>
</evidence>
<dbReference type="PROSITE" id="PS50850">
    <property type="entry name" value="MFS"/>
    <property type="match status" value="1"/>
</dbReference>
<dbReference type="SUPFAM" id="SSF103473">
    <property type="entry name" value="MFS general substrate transporter"/>
    <property type="match status" value="1"/>
</dbReference>
<dbReference type="AlphaFoldDB" id="A0ABD0SXM3"/>
<name>A0ABD0SXM3_LOXSC</name>
<evidence type="ECO:0000256" key="1">
    <source>
        <dbReference type="ARBA" id="ARBA00004141"/>
    </source>
</evidence>
<gene>
    <name evidence="7" type="ORF">ABMA28_002684</name>
</gene>
<evidence type="ECO:0000313" key="8">
    <source>
        <dbReference type="Proteomes" id="UP001549921"/>
    </source>
</evidence>
<feature type="transmembrane region" description="Helical" evidence="5">
    <location>
        <begin position="183"/>
        <end position="203"/>
    </location>
</feature>
<feature type="transmembrane region" description="Helical" evidence="5">
    <location>
        <begin position="27"/>
        <end position="51"/>
    </location>
</feature>
<evidence type="ECO:0000256" key="5">
    <source>
        <dbReference type="SAM" id="Phobius"/>
    </source>
</evidence>
<organism evidence="7 8">
    <name type="scientific">Loxostege sticticalis</name>
    <name type="common">Beet webworm moth</name>
    <dbReference type="NCBI Taxonomy" id="481309"/>
    <lineage>
        <taxon>Eukaryota</taxon>
        <taxon>Metazoa</taxon>
        <taxon>Ecdysozoa</taxon>
        <taxon>Arthropoda</taxon>
        <taxon>Hexapoda</taxon>
        <taxon>Insecta</taxon>
        <taxon>Pterygota</taxon>
        <taxon>Neoptera</taxon>
        <taxon>Endopterygota</taxon>
        <taxon>Lepidoptera</taxon>
        <taxon>Glossata</taxon>
        <taxon>Ditrysia</taxon>
        <taxon>Pyraloidea</taxon>
        <taxon>Crambidae</taxon>
        <taxon>Pyraustinae</taxon>
        <taxon>Loxostege</taxon>
    </lineage>
</organism>
<evidence type="ECO:0000256" key="4">
    <source>
        <dbReference type="ARBA" id="ARBA00023136"/>
    </source>
</evidence>
<sequence length="493" mass="55446">MESEYRPINSCDKKSDTSSWTPLFRQILVFLVSWTAFFTTGLSLGTPTVAVPYLRKEANSTAAVSDEMASWLPSMPGFVASFCGIIMIAIAHFMGRKFTMALLAINIFICSTLTYFSKTVLHLFVSQIIIGPIFSSLTSVMLLILTEYSSPKYRGIFSTIKAAMLYWGVWVANAIGLFTHYKYIGLVGIFCSIYCLIIIFIIPESPYWLAFRRRYDECAVAHRWLKGTGEDAEKELEILIKTQKENVKNEDSVKSLRKYLVNCFRAIKQPDIYKPLILSFLVTSINKFSGKMVFAVYAVEMMKKSTKNQSSVLNGVLIIDGFTVFAMYVGAGLSKILKRRTLLLSTSITSTVLLFIMSFYLYLIKYAVIPENDNIIIAMLIVYSVAICCGPMILATTISSELLPINNRSFCVFIYSLVTLAMFSTVVKVSPYLFNSIGFCGIDLVFGICSTIIIILVYKYVPETKDRTLQEIADMFKPKGSMDATQSKLLRSR</sequence>
<accession>A0ABD0SXM3</accession>
<comment type="subcellular location">
    <subcellularLocation>
        <location evidence="1">Membrane</location>
        <topology evidence="1">Multi-pass membrane protein</topology>
    </subcellularLocation>
</comment>
<dbReference type="Proteomes" id="UP001549921">
    <property type="component" value="Unassembled WGS sequence"/>
</dbReference>
<dbReference type="InterPro" id="IPR005828">
    <property type="entry name" value="MFS_sugar_transport-like"/>
</dbReference>
<dbReference type="Pfam" id="PF00083">
    <property type="entry name" value="Sugar_tr"/>
    <property type="match status" value="1"/>
</dbReference>
<feature type="transmembrane region" description="Helical" evidence="5">
    <location>
        <begin position="71"/>
        <end position="91"/>
    </location>
</feature>
<feature type="domain" description="Major facilitator superfamily (MFS) profile" evidence="6">
    <location>
        <begin position="29"/>
        <end position="465"/>
    </location>
</feature>
<feature type="transmembrane region" description="Helical" evidence="5">
    <location>
        <begin position="311"/>
        <end position="330"/>
    </location>
</feature>
<dbReference type="InterPro" id="IPR020846">
    <property type="entry name" value="MFS_dom"/>
</dbReference>
<proteinExistence type="predicted"/>
<dbReference type="EMBL" id="JBEDNZ010000013">
    <property type="protein sequence ID" value="KAL0830523.1"/>
    <property type="molecule type" value="Genomic_DNA"/>
</dbReference>
<feature type="transmembrane region" description="Helical" evidence="5">
    <location>
        <begin position="410"/>
        <end position="427"/>
    </location>
</feature>
<keyword evidence="3 5" id="KW-1133">Transmembrane helix</keyword>
<evidence type="ECO:0000313" key="7">
    <source>
        <dbReference type="EMBL" id="KAL0830523.1"/>
    </source>
</evidence>
<comment type="caution">
    <text evidence="7">The sequence shown here is derived from an EMBL/GenBank/DDBJ whole genome shotgun (WGS) entry which is preliminary data.</text>
</comment>
<feature type="transmembrane region" description="Helical" evidence="5">
    <location>
        <begin position="123"/>
        <end position="144"/>
    </location>
</feature>
<dbReference type="GO" id="GO:0016020">
    <property type="term" value="C:membrane"/>
    <property type="evidence" value="ECO:0007669"/>
    <property type="project" value="UniProtKB-SubCell"/>
</dbReference>
<feature type="transmembrane region" description="Helical" evidence="5">
    <location>
        <begin position="276"/>
        <end position="299"/>
    </location>
</feature>
<feature type="transmembrane region" description="Helical" evidence="5">
    <location>
        <begin position="433"/>
        <end position="458"/>
    </location>
</feature>
<feature type="transmembrane region" description="Helical" evidence="5">
    <location>
        <begin position="342"/>
        <end position="363"/>
    </location>
</feature>
<keyword evidence="2 5" id="KW-0812">Transmembrane</keyword>
<evidence type="ECO:0000259" key="6">
    <source>
        <dbReference type="PROSITE" id="PS50850"/>
    </source>
</evidence>
<keyword evidence="4 5" id="KW-0472">Membrane</keyword>
<reference evidence="7 8" key="1">
    <citation type="submission" date="2024-06" db="EMBL/GenBank/DDBJ databases">
        <title>A chromosome-level genome assembly of beet webworm, Loxostege sticticalis.</title>
        <authorList>
            <person name="Zhang Y."/>
        </authorList>
    </citation>
    <scope>NUCLEOTIDE SEQUENCE [LARGE SCALE GENOMIC DNA]</scope>
    <source>
        <strain evidence="7">AQ028</strain>
        <tissue evidence="7">Male pupae</tissue>
    </source>
</reference>
<dbReference type="InterPro" id="IPR050549">
    <property type="entry name" value="MFS_Trehalose_Transporter"/>
</dbReference>
<dbReference type="InterPro" id="IPR036259">
    <property type="entry name" value="MFS_trans_sf"/>
</dbReference>
<dbReference type="PANTHER" id="PTHR48021:SF1">
    <property type="entry name" value="GH07001P-RELATED"/>
    <property type="match status" value="1"/>
</dbReference>
<protein>
    <recommendedName>
        <fullName evidence="6">Major facilitator superfamily (MFS) profile domain-containing protein</fullName>
    </recommendedName>
</protein>
<dbReference type="PANTHER" id="PTHR48021">
    <property type="match status" value="1"/>
</dbReference>
<feature type="transmembrane region" description="Helical" evidence="5">
    <location>
        <begin position="98"/>
        <end position="117"/>
    </location>
</feature>
<evidence type="ECO:0000256" key="2">
    <source>
        <dbReference type="ARBA" id="ARBA00022692"/>
    </source>
</evidence>
<feature type="transmembrane region" description="Helical" evidence="5">
    <location>
        <begin position="375"/>
        <end position="398"/>
    </location>
</feature>
<feature type="transmembrane region" description="Helical" evidence="5">
    <location>
        <begin position="156"/>
        <end position="177"/>
    </location>
</feature>
<dbReference type="Gene3D" id="1.20.1250.20">
    <property type="entry name" value="MFS general substrate transporter like domains"/>
    <property type="match status" value="1"/>
</dbReference>